<reference key="1">
    <citation type="submission" date="2010-11" db="EMBL/GenBank/DDBJ databases">
        <title>The complete genome of Paludibacter propionicigenes DSM 17365.</title>
        <authorList>
            <consortium name="US DOE Joint Genome Institute (JGI-PGF)"/>
            <person name="Lucas S."/>
            <person name="Copeland A."/>
            <person name="Lapidus A."/>
            <person name="Bruce D."/>
            <person name="Goodwin L."/>
            <person name="Pitluck S."/>
            <person name="Kyrpides N."/>
            <person name="Mavromatis K."/>
            <person name="Ivanova N."/>
            <person name="Munk A.C."/>
            <person name="Brettin T."/>
            <person name="Detter J.C."/>
            <person name="Han C."/>
            <person name="Tapia R."/>
            <person name="Land M."/>
            <person name="Hauser L."/>
            <person name="Markowitz V."/>
            <person name="Cheng J.-F."/>
            <person name="Hugenholtz P."/>
            <person name="Woyke T."/>
            <person name="Wu D."/>
            <person name="Gronow S."/>
            <person name="Wellnitz S."/>
            <person name="Brambilla E."/>
            <person name="Klenk H.-P."/>
            <person name="Eisen J.A."/>
        </authorList>
    </citation>
    <scope>NUCLEOTIDE SEQUENCE</scope>
    <source>
        <strain>WB4</strain>
    </source>
</reference>
<dbReference type="KEGG" id="ppn:Palpr_1100"/>
<evidence type="ECO:0000256" key="1">
    <source>
        <dbReference type="SAM" id="Phobius"/>
    </source>
</evidence>
<dbReference type="EMBL" id="CP002345">
    <property type="protein sequence ID" value="ADQ79248.1"/>
    <property type="molecule type" value="Genomic_DNA"/>
</dbReference>
<keyword evidence="3" id="KW-1185">Reference proteome</keyword>
<dbReference type="OrthoDB" id="7410112at2"/>
<gene>
    <name evidence="2" type="ordered locus">Palpr_1100</name>
</gene>
<dbReference type="Proteomes" id="UP000008718">
    <property type="component" value="Chromosome"/>
</dbReference>
<organism evidence="2 3">
    <name type="scientific">Paludibacter propionicigenes (strain DSM 17365 / JCM 13257 / WB4)</name>
    <dbReference type="NCBI Taxonomy" id="694427"/>
    <lineage>
        <taxon>Bacteria</taxon>
        <taxon>Pseudomonadati</taxon>
        <taxon>Bacteroidota</taxon>
        <taxon>Bacteroidia</taxon>
        <taxon>Bacteroidales</taxon>
        <taxon>Paludibacteraceae</taxon>
        <taxon>Paludibacter</taxon>
    </lineage>
</organism>
<accession>E4T3F4</accession>
<evidence type="ECO:0000313" key="2">
    <source>
        <dbReference type="EMBL" id="ADQ79248.1"/>
    </source>
</evidence>
<reference evidence="2 3" key="2">
    <citation type="journal article" date="2011" name="Stand. Genomic Sci.">
        <title>Complete genome sequence of Paludibacter propionicigenes type strain (WB4).</title>
        <authorList>
            <person name="Gronow S."/>
            <person name="Munk C."/>
            <person name="Lapidus A."/>
            <person name="Nolan M."/>
            <person name="Lucas S."/>
            <person name="Hammon N."/>
            <person name="Deshpande S."/>
            <person name="Cheng J.F."/>
            <person name="Tapia R."/>
            <person name="Han C."/>
            <person name="Goodwin L."/>
            <person name="Pitluck S."/>
            <person name="Liolios K."/>
            <person name="Ivanova N."/>
            <person name="Mavromatis K."/>
            <person name="Mikhailova N."/>
            <person name="Pati A."/>
            <person name="Chen A."/>
            <person name="Palaniappan K."/>
            <person name="Land M."/>
            <person name="Hauser L."/>
            <person name="Chang Y.J."/>
            <person name="Jeffries C.D."/>
            <person name="Brambilla E."/>
            <person name="Rohde M."/>
            <person name="Goker M."/>
            <person name="Detter J.C."/>
            <person name="Woyke T."/>
            <person name="Bristow J."/>
            <person name="Eisen J.A."/>
            <person name="Markowitz V."/>
            <person name="Hugenholtz P."/>
            <person name="Kyrpides N.C."/>
            <person name="Klenk H.P."/>
        </authorList>
    </citation>
    <scope>NUCLEOTIDE SEQUENCE [LARGE SCALE GENOMIC DNA]</scope>
    <source>
        <strain evidence="3">DSM 17365 / JCM 13257 / WB4</strain>
    </source>
</reference>
<keyword evidence="1" id="KW-1133">Transmembrane helix</keyword>
<name>E4T3F4_PALPW</name>
<sequence length="137" mass="15750">MTKEDNTLNCYMKLFPKWIAYVVLAVGIAGAFIIPVASVAFYIWIGLCGLFIAKTLTQEAPKEPVISLTETGVQLDNKQFYPYKEIEKVMAFSTKRLRFRTINFKLYLKKGTPVEFCVDNLDVKPQYLLDVINERIK</sequence>
<dbReference type="RefSeq" id="WP_013444617.1">
    <property type="nucleotide sequence ID" value="NC_014734.1"/>
</dbReference>
<proteinExistence type="predicted"/>
<keyword evidence="1" id="KW-0812">Transmembrane</keyword>
<dbReference type="STRING" id="694427.Palpr_1100"/>
<dbReference type="AlphaFoldDB" id="E4T3F4"/>
<evidence type="ECO:0000313" key="3">
    <source>
        <dbReference type="Proteomes" id="UP000008718"/>
    </source>
</evidence>
<feature type="transmembrane region" description="Helical" evidence="1">
    <location>
        <begin position="20"/>
        <end position="53"/>
    </location>
</feature>
<keyword evidence="1" id="KW-0472">Membrane</keyword>
<dbReference type="HOGENOM" id="CLU_1863227_0_0_10"/>
<protein>
    <submittedName>
        <fullName evidence="2">Uncharacterized protein</fullName>
    </submittedName>
</protein>